<dbReference type="PANTHER" id="PTHR30055">
    <property type="entry name" value="HTH-TYPE TRANSCRIPTIONAL REGULATOR RUTR"/>
    <property type="match status" value="1"/>
</dbReference>
<keyword evidence="7" id="KW-1185">Reference proteome</keyword>
<evidence type="ECO:0000313" key="7">
    <source>
        <dbReference type="Proteomes" id="UP000198346"/>
    </source>
</evidence>
<dbReference type="OrthoDB" id="9816431at2"/>
<protein>
    <submittedName>
        <fullName evidence="6">Transcriptional regulator, TetR family</fullName>
    </submittedName>
</protein>
<evidence type="ECO:0000256" key="2">
    <source>
        <dbReference type="ARBA" id="ARBA00023125"/>
    </source>
</evidence>
<dbReference type="InterPro" id="IPR036271">
    <property type="entry name" value="Tet_transcr_reg_TetR-rel_C_sf"/>
</dbReference>
<dbReference type="PANTHER" id="PTHR30055:SF146">
    <property type="entry name" value="HTH-TYPE TRANSCRIPTIONAL DUAL REGULATOR CECR"/>
    <property type="match status" value="1"/>
</dbReference>
<evidence type="ECO:0000256" key="1">
    <source>
        <dbReference type="ARBA" id="ARBA00023015"/>
    </source>
</evidence>
<keyword evidence="3" id="KW-0804">Transcription</keyword>
<dbReference type="PROSITE" id="PS50977">
    <property type="entry name" value="HTH_TETR_2"/>
    <property type="match status" value="1"/>
</dbReference>
<keyword evidence="2 4" id="KW-0238">DNA-binding</keyword>
<organism evidence="6 7">
    <name type="scientific">Amphiplicatus metriothermophilus</name>
    <dbReference type="NCBI Taxonomy" id="1519374"/>
    <lineage>
        <taxon>Bacteria</taxon>
        <taxon>Pseudomonadati</taxon>
        <taxon>Pseudomonadota</taxon>
        <taxon>Alphaproteobacteria</taxon>
        <taxon>Parvularculales</taxon>
        <taxon>Parvularculaceae</taxon>
        <taxon>Amphiplicatus</taxon>
    </lineage>
</organism>
<feature type="domain" description="HTH tetR-type" evidence="5">
    <location>
        <begin position="13"/>
        <end position="73"/>
    </location>
</feature>
<dbReference type="PROSITE" id="PS01081">
    <property type="entry name" value="HTH_TETR_1"/>
    <property type="match status" value="1"/>
</dbReference>
<dbReference type="AlphaFoldDB" id="A0A239PKC5"/>
<gene>
    <name evidence="6" type="ORF">SAMN06297382_0747</name>
</gene>
<dbReference type="GO" id="GO:0003700">
    <property type="term" value="F:DNA-binding transcription factor activity"/>
    <property type="evidence" value="ECO:0007669"/>
    <property type="project" value="TreeGrafter"/>
</dbReference>
<dbReference type="GO" id="GO:0000976">
    <property type="term" value="F:transcription cis-regulatory region binding"/>
    <property type="evidence" value="ECO:0007669"/>
    <property type="project" value="TreeGrafter"/>
</dbReference>
<dbReference type="InterPro" id="IPR023772">
    <property type="entry name" value="DNA-bd_HTH_TetR-type_CS"/>
</dbReference>
<sequence>MTTIELNPPPQEDDKEAAIIAGARKAFLAKGFDAASMDTVALMAGVSKRTVYNRFRSKEELFIAAIMDTCRRLLPVDIEAIEASLPPEEFIRQMARRFLRAILEPEAIALRRIATFEAGRTAHLGRAYLEHGPRWLVKTCAPILKRLAERGALRVDDAEGATWRLGALITEPLYTEVLLGDPPADIEAAVDAQIESGLSAFMRFYRA</sequence>
<dbReference type="Pfam" id="PF00440">
    <property type="entry name" value="TetR_N"/>
    <property type="match status" value="1"/>
</dbReference>
<dbReference type="RefSeq" id="WP_089411203.1">
    <property type="nucleotide sequence ID" value="NZ_FZQA01000001.1"/>
</dbReference>
<accession>A0A239PKC5</accession>
<dbReference type="PRINTS" id="PR00455">
    <property type="entry name" value="HTHTETR"/>
</dbReference>
<dbReference type="SUPFAM" id="SSF46689">
    <property type="entry name" value="Homeodomain-like"/>
    <property type="match status" value="1"/>
</dbReference>
<evidence type="ECO:0000256" key="3">
    <source>
        <dbReference type="ARBA" id="ARBA00023163"/>
    </source>
</evidence>
<dbReference type="EMBL" id="FZQA01000001">
    <property type="protein sequence ID" value="SNT68246.1"/>
    <property type="molecule type" value="Genomic_DNA"/>
</dbReference>
<evidence type="ECO:0000259" key="5">
    <source>
        <dbReference type="PROSITE" id="PS50977"/>
    </source>
</evidence>
<dbReference type="InterPro" id="IPR039536">
    <property type="entry name" value="TetR_C_Proteobacteria"/>
</dbReference>
<feature type="DNA-binding region" description="H-T-H motif" evidence="4">
    <location>
        <begin position="36"/>
        <end position="55"/>
    </location>
</feature>
<dbReference type="Pfam" id="PF14246">
    <property type="entry name" value="TetR_C_7"/>
    <property type="match status" value="1"/>
</dbReference>
<dbReference type="InterPro" id="IPR009057">
    <property type="entry name" value="Homeodomain-like_sf"/>
</dbReference>
<dbReference type="InterPro" id="IPR001647">
    <property type="entry name" value="HTH_TetR"/>
</dbReference>
<reference evidence="6 7" key="1">
    <citation type="submission" date="2017-07" db="EMBL/GenBank/DDBJ databases">
        <authorList>
            <person name="Sun Z.S."/>
            <person name="Albrecht U."/>
            <person name="Echele G."/>
            <person name="Lee C.C."/>
        </authorList>
    </citation>
    <scope>NUCLEOTIDE SEQUENCE [LARGE SCALE GENOMIC DNA]</scope>
    <source>
        <strain evidence="6 7">CGMCC 1.12710</strain>
    </source>
</reference>
<evidence type="ECO:0000313" key="6">
    <source>
        <dbReference type="EMBL" id="SNT68246.1"/>
    </source>
</evidence>
<dbReference type="FunFam" id="1.10.10.60:FF:000141">
    <property type="entry name" value="TetR family transcriptional regulator"/>
    <property type="match status" value="1"/>
</dbReference>
<dbReference type="SUPFAM" id="SSF48498">
    <property type="entry name" value="Tetracyclin repressor-like, C-terminal domain"/>
    <property type="match status" value="1"/>
</dbReference>
<evidence type="ECO:0000256" key="4">
    <source>
        <dbReference type="PROSITE-ProRule" id="PRU00335"/>
    </source>
</evidence>
<dbReference type="Gene3D" id="1.10.357.10">
    <property type="entry name" value="Tetracycline Repressor, domain 2"/>
    <property type="match status" value="1"/>
</dbReference>
<keyword evidence="1" id="KW-0805">Transcription regulation</keyword>
<dbReference type="InterPro" id="IPR050109">
    <property type="entry name" value="HTH-type_TetR-like_transc_reg"/>
</dbReference>
<proteinExistence type="predicted"/>
<name>A0A239PKC5_9PROT</name>
<dbReference type="Proteomes" id="UP000198346">
    <property type="component" value="Unassembled WGS sequence"/>
</dbReference>